<dbReference type="InterPro" id="IPR000914">
    <property type="entry name" value="SBP_5_dom"/>
</dbReference>
<dbReference type="RefSeq" id="WP_103944747.1">
    <property type="nucleotide sequence ID" value="NZ_FNVO01000042.1"/>
</dbReference>
<protein>
    <submittedName>
        <fullName evidence="2">Peptide/nickel transport system substrate-binding protein</fullName>
    </submittedName>
</protein>
<dbReference type="InterPro" id="IPR039424">
    <property type="entry name" value="SBP_5"/>
</dbReference>
<dbReference type="Gene3D" id="3.40.190.10">
    <property type="entry name" value="Periplasmic binding protein-like II"/>
    <property type="match status" value="1"/>
</dbReference>
<name>A0A1H6EAM9_9ACTN</name>
<reference evidence="3" key="1">
    <citation type="submission" date="2016-10" db="EMBL/GenBank/DDBJ databases">
        <authorList>
            <person name="Varghese N."/>
            <person name="Submissions S."/>
        </authorList>
    </citation>
    <scope>NUCLEOTIDE SEQUENCE [LARGE SCALE GENOMIC DNA]</scope>
    <source>
        <strain evidence="3">DSM 43163</strain>
    </source>
</reference>
<organism evidence="2 3">
    <name type="scientific">Thermomonospora echinospora</name>
    <dbReference type="NCBI Taxonomy" id="1992"/>
    <lineage>
        <taxon>Bacteria</taxon>
        <taxon>Bacillati</taxon>
        <taxon>Actinomycetota</taxon>
        <taxon>Actinomycetes</taxon>
        <taxon>Streptosporangiales</taxon>
        <taxon>Thermomonosporaceae</taxon>
        <taxon>Thermomonospora</taxon>
    </lineage>
</organism>
<dbReference type="GO" id="GO:0043190">
    <property type="term" value="C:ATP-binding cassette (ABC) transporter complex"/>
    <property type="evidence" value="ECO:0007669"/>
    <property type="project" value="InterPro"/>
</dbReference>
<dbReference type="GO" id="GO:0042597">
    <property type="term" value="C:periplasmic space"/>
    <property type="evidence" value="ECO:0007669"/>
    <property type="project" value="UniProtKB-ARBA"/>
</dbReference>
<dbReference type="GO" id="GO:1904680">
    <property type="term" value="F:peptide transmembrane transporter activity"/>
    <property type="evidence" value="ECO:0007669"/>
    <property type="project" value="TreeGrafter"/>
</dbReference>
<dbReference type="PIRSF" id="PIRSF002741">
    <property type="entry name" value="MppA"/>
    <property type="match status" value="1"/>
</dbReference>
<dbReference type="Gene3D" id="3.10.105.10">
    <property type="entry name" value="Dipeptide-binding Protein, Domain 3"/>
    <property type="match status" value="1"/>
</dbReference>
<dbReference type="AlphaFoldDB" id="A0A1H6EAM9"/>
<dbReference type="PANTHER" id="PTHR30290">
    <property type="entry name" value="PERIPLASMIC BINDING COMPONENT OF ABC TRANSPORTER"/>
    <property type="match status" value="1"/>
</dbReference>
<evidence type="ECO:0000259" key="1">
    <source>
        <dbReference type="Pfam" id="PF00496"/>
    </source>
</evidence>
<gene>
    <name evidence="2" type="ORF">SAMN04489712_14212</name>
</gene>
<dbReference type="Proteomes" id="UP000236723">
    <property type="component" value="Unassembled WGS sequence"/>
</dbReference>
<dbReference type="SUPFAM" id="SSF53850">
    <property type="entry name" value="Periplasmic binding protein-like II"/>
    <property type="match status" value="1"/>
</dbReference>
<keyword evidence="3" id="KW-1185">Reference proteome</keyword>
<dbReference type="CDD" id="cd00995">
    <property type="entry name" value="PBP2_NikA_DppA_OppA_like"/>
    <property type="match status" value="1"/>
</dbReference>
<dbReference type="InterPro" id="IPR030678">
    <property type="entry name" value="Peptide/Ni-bd"/>
</dbReference>
<dbReference type="Pfam" id="PF00496">
    <property type="entry name" value="SBP_bac_5"/>
    <property type="match status" value="1"/>
</dbReference>
<evidence type="ECO:0000313" key="3">
    <source>
        <dbReference type="Proteomes" id="UP000236723"/>
    </source>
</evidence>
<dbReference type="EMBL" id="FNVO01000042">
    <property type="protein sequence ID" value="SEG93966.1"/>
    <property type="molecule type" value="Genomic_DNA"/>
</dbReference>
<evidence type="ECO:0000313" key="2">
    <source>
        <dbReference type="EMBL" id="SEG93966.1"/>
    </source>
</evidence>
<dbReference type="GO" id="GO:0015833">
    <property type="term" value="P:peptide transport"/>
    <property type="evidence" value="ECO:0007669"/>
    <property type="project" value="TreeGrafter"/>
</dbReference>
<feature type="domain" description="Solute-binding protein family 5" evidence="1">
    <location>
        <begin position="103"/>
        <end position="446"/>
    </location>
</feature>
<sequence>MSIERMSPRVLGTGLLAFALLSAGCVSESGPDGPKSQKVASNLVRGGDEGVCTPDRAGGSVTITEQNEYATLDPAGGSFNFNPAQQIYSSLMRWNPAVSRHDPLLAESLTGNDDHTVWTLKLRESAVFGDGTPLDAEAVIASVERHRAKDSLSTWAARARSISAMKAVDEHTVEFTLASPWAEFPYLLGTGVGMITNPKVDPARLASKPPAAAGAGAFVFDHWTPGNELVVKKKAQWWNGPVCLDSIRVIAQVDSKARKDTFTKGEAQVFVGTADLEISQQVIDEGAHHAKYPLRLGLTPNFGIGADAKTTIGADRTVRRALQLALDPKLMSDRITGGVAEPTTTLVSSDSPLNQGLQGVAHDPEEAKRLVAQAKAAGWDGKLSVMALNQPNNIAIGNQAIAQWKTVGIEAELHTLELADFVKASILGGGGFDVMVSGGGNQPLPECTSCDLDQYATKGAGNRVGYSNPKMDALAEKLNAAQPEQRPALLKEVQAVWNEDIPRILYGQQYYLAAWSPKLQGAKPSRLLTIDLSQAWLTR</sequence>
<dbReference type="PROSITE" id="PS51257">
    <property type="entry name" value="PROKAR_LIPOPROTEIN"/>
    <property type="match status" value="1"/>
</dbReference>
<proteinExistence type="predicted"/>
<dbReference type="OrthoDB" id="9796817at2"/>
<accession>A0A1H6EAM9</accession>